<evidence type="ECO:0000313" key="1">
    <source>
        <dbReference type="EMBL" id="KAF4618462.1"/>
    </source>
</evidence>
<proteinExistence type="predicted"/>
<organism evidence="1 2">
    <name type="scientific">Agrocybe pediades</name>
    <dbReference type="NCBI Taxonomy" id="84607"/>
    <lineage>
        <taxon>Eukaryota</taxon>
        <taxon>Fungi</taxon>
        <taxon>Dikarya</taxon>
        <taxon>Basidiomycota</taxon>
        <taxon>Agaricomycotina</taxon>
        <taxon>Agaricomycetes</taxon>
        <taxon>Agaricomycetidae</taxon>
        <taxon>Agaricales</taxon>
        <taxon>Agaricineae</taxon>
        <taxon>Strophariaceae</taxon>
        <taxon>Agrocybe</taxon>
    </lineage>
</organism>
<name>A0A8H4VQL3_9AGAR</name>
<evidence type="ECO:0000313" key="2">
    <source>
        <dbReference type="Proteomes" id="UP000521872"/>
    </source>
</evidence>
<comment type="caution">
    <text evidence="1">The sequence shown here is derived from an EMBL/GenBank/DDBJ whole genome shotgun (WGS) entry which is preliminary data.</text>
</comment>
<dbReference type="AlphaFoldDB" id="A0A8H4VQL3"/>
<keyword evidence="2" id="KW-1185">Reference proteome</keyword>
<gene>
    <name evidence="1" type="ORF">D9613_009887</name>
</gene>
<sequence length="104" mass="11656">MPDPRESVFVKGTEKPTSEQTAGLKVVRVDLVDLRVPNLRIGEIDGVGFWTVVTLDGGSQPFAIPVNGREFLVERTAHDEEAQVWFLGWTKYRGTILTNDKKKT</sequence>
<reference evidence="1 2" key="1">
    <citation type="submission" date="2019-12" db="EMBL/GenBank/DDBJ databases">
        <authorList>
            <person name="Floudas D."/>
            <person name="Bentzer J."/>
            <person name="Ahren D."/>
            <person name="Johansson T."/>
            <person name="Persson P."/>
            <person name="Tunlid A."/>
        </authorList>
    </citation>
    <scope>NUCLEOTIDE SEQUENCE [LARGE SCALE GENOMIC DNA]</scope>
    <source>
        <strain evidence="1 2">CBS 102.39</strain>
    </source>
</reference>
<dbReference type="Proteomes" id="UP000521872">
    <property type="component" value="Unassembled WGS sequence"/>
</dbReference>
<accession>A0A8H4VQL3</accession>
<protein>
    <submittedName>
        <fullName evidence="1">Uncharacterized protein</fullName>
    </submittedName>
</protein>
<dbReference type="EMBL" id="JAACJL010000017">
    <property type="protein sequence ID" value="KAF4618462.1"/>
    <property type="molecule type" value="Genomic_DNA"/>
</dbReference>